<organism evidence="1 2">
    <name type="scientific">Nocardia goodfellowii</name>
    <dbReference type="NCBI Taxonomy" id="882446"/>
    <lineage>
        <taxon>Bacteria</taxon>
        <taxon>Bacillati</taxon>
        <taxon>Actinomycetota</taxon>
        <taxon>Actinomycetes</taxon>
        <taxon>Mycobacteriales</taxon>
        <taxon>Nocardiaceae</taxon>
        <taxon>Nocardia</taxon>
    </lineage>
</organism>
<keyword evidence="2" id="KW-1185">Reference proteome</keyword>
<proteinExistence type="predicted"/>
<dbReference type="EMBL" id="JAGGMR010000001">
    <property type="protein sequence ID" value="MBP2194332.1"/>
    <property type="molecule type" value="Genomic_DNA"/>
</dbReference>
<dbReference type="Proteomes" id="UP001519325">
    <property type="component" value="Unassembled WGS sequence"/>
</dbReference>
<sequence>MNTVPIHGGFDADIGGCTGTPTADVALRTEFTGNGSCNDAIGHLEGTLQWANGETSRVAGQWHVPGGNPAAPVTNVLNILDGPGTGGRLHVDQGPVDSQPLVNPCLNGTMQNGKIPITSIHFN</sequence>
<comment type="caution">
    <text evidence="1">The sequence shown here is derived from an EMBL/GenBank/DDBJ whole genome shotgun (WGS) entry which is preliminary data.</text>
</comment>
<evidence type="ECO:0000313" key="1">
    <source>
        <dbReference type="EMBL" id="MBP2194332.1"/>
    </source>
</evidence>
<reference evidence="1 2" key="1">
    <citation type="submission" date="2021-03" db="EMBL/GenBank/DDBJ databases">
        <title>Sequencing the genomes of 1000 actinobacteria strains.</title>
        <authorList>
            <person name="Klenk H.-P."/>
        </authorList>
    </citation>
    <scope>NUCLEOTIDE SEQUENCE [LARGE SCALE GENOMIC DNA]</scope>
    <source>
        <strain evidence="1 2">DSM 45516</strain>
    </source>
</reference>
<accession>A0ABS4QRJ3</accession>
<name>A0ABS4QRJ3_9NOCA</name>
<evidence type="ECO:0000313" key="2">
    <source>
        <dbReference type="Proteomes" id="UP001519325"/>
    </source>
</evidence>
<gene>
    <name evidence="1" type="ORF">BJ987_007233</name>
</gene>
<protein>
    <submittedName>
        <fullName evidence="1">Uncharacterized protein</fullName>
    </submittedName>
</protein>